<gene>
    <name evidence="1" type="ORF">K3G42_010759</name>
</gene>
<dbReference type="EMBL" id="CM037628">
    <property type="protein sequence ID" value="KAH7996752.1"/>
    <property type="molecule type" value="Genomic_DNA"/>
</dbReference>
<evidence type="ECO:0000313" key="1">
    <source>
        <dbReference type="EMBL" id="KAH7996752.1"/>
    </source>
</evidence>
<comment type="caution">
    <text evidence="1">The sequence shown here is derived from an EMBL/GenBank/DDBJ whole genome shotgun (WGS) entry which is preliminary data.</text>
</comment>
<evidence type="ECO:0000313" key="2">
    <source>
        <dbReference type="Proteomes" id="UP000827872"/>
    </source>
</evidence>
<sequence>MDREQMTRVIKKDVALGAILFLQTLSNLSFLADTAPAGVQEEKGSGLESPPEWQVRLRKEFGTSLKISRQTLCKTSILARHYLSTRLSGAQLPLASSSEKLPSVSLNFSSWISLPNAERLSHMAKMLSYYRGLIQQLREYETTKEDSQFTAQFETLGLYLRDLNHHVNYQMSLWGLHQKDSLGPALEPPQILRHQSQWRNRLEVNYVLNNLKNLLCRVVRDFMLLRRRIA</sequence>
<proteinExistence type="predicted"/>
<name>A0ACB8EUZ5_9SAUR</name>
<accession>A0ACB8EUZ5</accession>
<organism evidence="1 2">
    <name type="scientific">Sphaerodactylus townsendi</name>
    <dbReference type="NCBI Taxonomy" id="933632"/>
    <lineage>
        <taxon>Eukaryota</taxon>
        <taxon>Metazoa</taxon>
        <taxon>Chordata</taxon>
        <taxon>Craniata</taxon>
        <taxon>Vertebrata</taxon>
        <taxon>Euteleostomi</taxon>
        <taxon>Lepidosauria</taxon>
        <taxon>Squamata</taxon>
        <taxon>Bifurcata</taxon>
        <taxon>Gekkota</taxon>
        <taxon>Sphaerodactylidae</taxon>
        <taxon>Sphaerodactylus</taxon>
    </lineage>
</organism>
<keyword evidence="2" id="KW-1185">Reference proteome</keyword>
<protein>
    <submittedName>
        <fullName evidence="1">Uncharacterized protein</fullName>
    </submittedName>
</protein>
<dbReference type="Proteomes" id="UP000827872">
    <property type="component" value="Linkage Group LG15"/>
</dbReference>
<reference evidence="1" key="1">
    <citation type="submission" date="2021-08" db="EMBL/GenBank/DDBJ databases">
        <title>The first chromosome-level gecko genome reveals the dynamic sex chromosomes of Neotropical dwarf geckos (Sphaerodactylidae: Sphaerodactylus).</title>
        <authorList>
            <person name="Pinto B.J."/>
            <person name="Keating S.E."/>
            <person name="Gamble T."/>
        </authorList>
    </citation>
    <scope>NUCLEOTIDE SEQUENCE</scope>
    <source>
        <strain evidence="1">TG3544</strain>
    </source>
</reference>